<evidence type="ECO:0000313" key="2">
    <source>
        <dbReference type="Proteomes" id="UP001428774"/>
    </source>
</evidence>
<dbReference type="Gene3D" id="3.40.50.300">
    <property type="entry name" value="P-loop containing nucleotide triphosphate hydrolases"/>
    <property type="match status" value="1"/>
</dbReference>
<evidence type="ECO:0000313" key="1">
    <source>
        <dbReference type="EMBL" id="MEN9062980.1"/>
    </source>
</evidence>
<dbReference type="SUPFAM" id="SSF52540">
    <property type="entry name" value="P-loop containing nucleoside triphosphate hydrolases"/>
    <property type="match status" value="1"/>
</dbReference>
<gene>
    <name evidence="1" type="ORF">ABFB10_20390</name>
</gene>
<reference evidence="1 2" key="1">
    <citation type="submission" date="2024-05" db="EMBL/GenBank/DDBJ databases">
        <title>Genome sequence of Ponticoccus litoralis KCCM 90028.</title>
        <authorList>
            <person name="Kim J.M."/>
            <person name="Lee J.K."/>
            <person name="Choi B.J."/>
            <person name="Bayburt H."/>
            <person name="Baek J.H."/>
            <person name="Jeon C.O."/>
        </authorList>
    </citation>
    <scope>NUCLEOTIDE SEQUENCE [LARGE SCALE GENOMIC DNA]</scope>
    <source>
        <strain evidence="1 2">KCCM 90028</strain>
    </source>
</reference>
<dbReference type="InterPro" id="IPR005331">
    <property type="entry name" value="Sulfotransferase"/>
</dbReference>
<dbReference type="RefSeq" id="WP_347168088.1">
    <property type="nucleotide sequence ID" value="NZ_JBDNCH010000003.1"/>
</dbReference>
<dbReference type="AlphaFoldDB" id="A0AAW9SRA5"/>
<accession>A0AAW9SRA5</accession>
<comment type="caution">
    <text evidence="1">The sequence shown here is derived from an EMBL/GenBank/DDBJ whole genome shotgun (WGS) entry which is preliminary data.</text>
</comment>
<dbReference type="GO" id="GO:0008146">
    <property type="term" value="F:sulfotransferase activity"/>
    <property type="evidence" value="ECO:0007669"/>
    <property type="project" value="InterPro"/>
</dbReference>
<dbReference type="Pfam" id="PF03567">
    <property type="entry name" value="Sulfotransfer_2"/>
    <property type="match status" value="1"/>
</dbReference>
<dbReference type="EMBL" id="JBDNCH010000003">
    <property type="protein sequence ID" value="MEN9062980.1"/>
    <property type="molecule type" value="Genomic_DNA"/>
</dbReference>
<organism evidence="1 2">
    <name type="scientific">Ponticoccus litoralis</name>
    <dbReference type="NCBI Taxonomy" id="422297"/>
    <lineage>
        <taxon>Bacteria</taxon>
        <taxon>Pseudomonadati</taxon>
        <taxon>Pseudomonadota</taxon>
        <taxon>Alphaproteobacteria</taxon>
        <taxon>Rhodobacterales</taxon>
        <taxon>Roseobacteraceae</taxon>
        <taxon>Ponticoccus</taxon>
    </lineage>
</organism>
<dbReference type="InterPro" id="IPR027417">
    <property type="entry name" value="P-loop_NTPase"/>
</dbReference>
<keyword evidence="2" id="KW-1185">Reference proteome</keyword>
<protein>
    <submittedName>
        <fullName evidence="1">Sulfotransferase family 2 domain-containing protein</fullName>
    </submittedName>
</protein>
<proteinExistence type="predicted"/>
<dbReference type="GO" id="GO:0016020">
    <property type="term" value="C:membrane"/>
    <property type="evidence" value="ECO:0007669"/>
    <property type="project" value="InterPro"/>
</dbReference>
<name>A0AAW9SRA5_9RHOB</name>
<sequence length="244" mass="28996">MIISDNYKFCFIHIPKCAGTSIRTMIQEADPGRFQQWGWNWMPRHQRYGDTAHMPLIDLPPNLLGQVRKYRAITVVRDPLDRFYSSVEQHFSQHNYRARKSVEEFVFELNTTNIRYDPSYVHFCPQHYFLSIGDTTHVDDILRFEDETWQDRFRDILIAQGMPEEKLVLPELNRREKPDREPLSEEALTHLYMLYKRDYAMLDYTPPVTGTFILNTAESKNMAKPFDFSAYDEIHIMQASFRKG</sequence>
<dbReference type="Proteomes" id="UP001428774">
    <property type="component" value="Unassembled WGS sequence"/>
</dbReference>